<keyword evidence="10" id="KW-1185">Reference proteome</keyword>
<dbReference type="Gene3D" id="1.10.287.610">
    <property type="entry name" value="Helix hairpin bin"/>
    <property type="match status" value="1"/>
</dbReference>
<dbReference type="GO" id="GO:0006281">
    <property type="term" value="P:DNA repair"/>
    <property type="evidence" value="ECO:0007669"/>
    <property type="project" value="UniProtKB-KW"/>
</dbReference>
<evidence type="ECO:0000256" key="3">
    <source>
        <dbReference type="ARBA" id="ARBA00022705"/>
    </source>
</evidence>
<comment type="catalytic activity">
    <reaction evidence="7">
        <text>NAD(+) + (deoxyribonucleotide)n-3'-hydroxyl + 5'-phospho-(deoxyribonucleotide)m = (deoxyribonucleotide)n+m + AMP + beta-nicotinamide D-nucleotide.</text>
        <dbReference type="EC" id="6.5.1.2"/>
    </reaction>
</comment>
<evidence type="ECO:0000256" key="6">
    <source>
        <dbReference type="ARBA" id="ARBA00023204"/>
    </source>
</evidence>
<dbReference type="SMART" id="SM00532">
    <property type="entry name" value="LIGANc"/>
    <property type="match status" value="1"/>
</dbReference>
<dbReference type="Proteomes" id="UP001178148">
    <property type="component" value="Unassembled WGS sequence"/>
</dbReference>
<dbReference type="AlphaFoldDB" id="A0AA90P186"/>
<dbReference type="Pfam" id="PF01653">
    <property type="entry name" value="DNA_ligase_aden"/>
    <property type="match status" value="1"/>
</dbReference>
<dbReference type="Gene3D" id="2.40.50.140">
    <property type="entry name" value="Nucleic acid-binding proteins"/>
    <property type="match status" value="1"/>
</dbReference>
<accession>A0AA90P186</accession>
<evidence type="ECO:0000256" key="7">
    <source>
        <dbReference type="ARBA" id="ARBA00034005"/>
    </source>
</evidence>
<dbReference type="EMBL" id="JASXSV010000010">
    <property type="protein sequence ID" value="MDP0589151.1"/>
    <property type="molecule type" value="Genomic_DNA"/>
</dbReference>
<dbReference type="InterPro" id="IPR012340">
    <property type="entry name" value="NA-bd_OB-fold"/>
</dbReference>
<dbReference type="InterPro" id="IPR013840">
    <property type="entry name" value="DNAligase_N"/>
</dbReference>
<reference evidence="9 10" key="1">
    <citation type="journal article" date="2023" name="bioRxiv">
        <title>An intranuclear bacterial parasite of deep-sea mussels expresses apoptosis inhibitors acquired from its host.</title>
        <authorList>
            <person name="Gonzalez Porras M.A."/>
            <person name="Assie A."/>
            <person name="Tietjen M."/>
            <person name="Violette M."/>
            <person name="Kleiner M."/>
            <person name="Gruber-Vodicka H."/>
            <person name="Dubilier N."/>
            <person name="Leisch N."/>
        </authorList>
    </citation>
    <scope>NUCLEOTIDE SEQUENCE [LARGE SCALE GENOMIC DNA]</scope>
    <source>
        <strain evidence="9">IAP13</strain>
    </source>
</reference>
<dbReference type="SUPFAM" id="SSF50249">
    <property type="entry name" value="Nucleic acid-binding proteins"/>
    <property type="match status" value="1"/>
</dbReference>
<keyword evidence="5" id="KW-0520">NAD</keyword>
<dbReference type="Gene3D" id="1.10.150.20">
    <property type="entry name" value="5' to 3' exonuclease, C-terminal subdomain"/>
    <property type="match status" value="1"/>
</dbReference>
<dbReference type="InterPro" id="IPR010994">
    <property type="entry name" value="RuvA_2-like"/>
</dbReference>
<dbReference type="SUPFAM" id="SSF56091">
    <property type="entry name" value="DNA ligase/mRNA capping enzyme, catalytic domain"/>
    <property type="match status" value="1"/>
</dbReference>
<evidence type="ECO:0000313" key="10">
    <source>
        <dbReference type="Proteomes" id="UP001178148"/>
    </source>
</evidence>
<evidence type="ECO:0000256" key="4">
    <source>
        <dbReference type="ARBA" id="ARBA00022763"/>
    </source>
</evidence>
<dbReference type="EC" id="6.5.1.2" evidence="1"/>
<dbReference type="SUPFAM" id="SSF47781">
    <property type="entry name" value="RuvA domain 2-like"/>
    <property type="match status" value="1"/>
</dbReference>
<dbReference type="GO" id="GO:0006260">
    <property type="term" value="P:DNA replication"/>
    <property type="evidence" value="ECO:0007669"/>
    <property type="project" value="UniProtKB-KW"/>
</dbReference>
<keyword evidence="4" id="KW-0227">DNA damage</keyword>
<keyword evidence="3" id="KW-0235">DNA replication</keyword>
<evidence type="ECO:0000259" key="8">
    <source>
        <dbReference type="SMART" id="SM00532"/>
    </source>
</evidence>
<dbReference type="InterPro" id="IPR013839">
    <property type="entry name" value="DNAligase_adenylation"/>
</dbReference>
<evidence type="ECO:0000256" key="2">
    <source>
        <dbReference type="ARBA" id="ARBA00022598"/>
    </source>
</evidence>
<dbReference type="Gene3D" id="3.30.470.30">
    <property type="entry name" value="DNA ligase/mRNA capping enzyme"/>
    <property type="match status" value="1"/>
</dbReference>
<dbReference type="PIRSF" id="PIRSF001604">
    <property type="entry name" value="LigA"/>
    <property type="match status" value="1"/>
</dbReference>
<dbReference type="Pfam" id="PF03120">
    <property type="entry name" value="OB_DNA_ligase"/>
    <property type="match status" value="1"/>
</dbReference>
<evidence type="ECO:0000256" key="1">
    <source>
        <dbReference type="ARBA" id="ARBA00012722"/>
    </source>
</evidence>
<dbReference type="InterPro" id="IPR004150">
    <property type="entry name" value="NAD_DNA_ligase_OB"/>
</dbReference>
<organism evidence="9 10">
    <name type="scientific">Candidatus Endonucleibacter bathymodioli</name>
    <dbReference type="NCBI Taxonomy" id="539814"/>
    <lineage>
        <taxon>Bacteria</taxon>
        <taxon>Pseudomonadati</taxon>
        <taxon>Pseudomonadota</taxon>
        <taxon>Gammaproteobacteria</taxon>
        <taxon>Oceanospirillales</taxon>
        <taxon>Endozoicomonadaceae</taxon>
        <taxon>Candidatus Endonucleibacter</taxon>
    </lineage>
</organism>
<keyword evidence="2" id="KW-0436">Ligase</keyword>
<protein>
    <recommendedName>
        <fullName evidence="1">DNA ligase (NAD(+))</fullName>
        <ecNumber evidence="1">6.5.1.2</ecNumber>
    </recommendedName>
</protein>
<name>A0AA90P186_9GAMM</name>
<feature type="domain" description="NAD-dependent DNA ligase N-terminal" evidence="8">
    <location>
        <begin position="25"/>
        <end position="431"/>
    </location>
</feature>
<comment type="caution">
    <text evidence="9">The sequence shown here is derived from an EMBL/GenBank/DDBJ whole genome shotgun (WGS) entry which is preliminary data.</text>
</comment>
<keyword evidence="6" id="KW-0234">DNA repair</keyword>
<sequence length="573" mass="65050">MRVLFLWLLPAITLGIQCPEWRDTDVKKRLTELKSEIRHHDDLYFNQHRTQISDTEYDQLKAYLIDLQRCFPLHQSDLLFHQHLKGKIEQHQAHMGSLDKATTEKKIKVFLTKANNKTILLQPKIDGIAIELVYNKGKLESSSTRGDGKRGQNIIQQAYMISAIPKEIPIKEQVILHGELFARIDKMDSEIQGYGSARHFVSGHINRGETDKYAMTMLDFFPWRWVNTPYLSDQQSISALATAGFKITASYTHRVISFGDIEKLRNYYLHPSKPLPFLLDGIVIKLDDIGIRKEWGETQSTIRWALAWKFPAQTAISKVVDITFSIGRLGRVTPVLKIEKVHIRNQSISSVSLGSINTLHKKSISIGDHIMIQLQGQATPVFNRVLTHGTGHPTPSFPDTNAYNSFSCLTLNPQCEKQFLSRLLWLTGKNGLNLPHLRKPILTKLVTMKKINSLADLFELRNDDLHHAGLTPLKAKQLQIALNIASQLPFQQRLRAISLPGIGRKRIALLAQYYSNFNMLQNSSVKTLAKTINSSEPLANTLLKTMKLPEVSLLISKLSKSGNHNKNDNNRID</sequence>
<evidence type="ECO:0000313" key="9">
    <source>
        <dbReference type="EMBL" id="MDP0589151.1"/>
    </source>
</evidence>
<proteinExistence type="predicted"/>
<dbReference type="GO" id="GO:0003911">
    <property type="term" value="F:DNA ligase (NAD+) activity"/>
    <property type="evidence" value="ECO:0007669"/>
    <property type="project" value="UniProtKB-EC"/>
</dbReference>
<gene>
    <name evidence="9" type="ORF">QS748_08135</name>
</gene>
<dbReference type="InterPro" id="IPR001679">
    <property type="entry name" value="DNA_ligase"/>
</dbReference>
<evidence type="ECO:0000256" key="5">
    <source>
        <dbReference type="ARBA" id="ARBA00023027"/>
    </source>
</evidence>